<sequence length="53" mass="5623">MCSTGFVSSSLLSGAFSSVSGGQRPDLPATSQIWPETAELAVVVDELDMYQWA</sequence>
<evidence type="ECO:0000313" key="2">
    <source>
        <dbReference type="EMBL" id="KAE9001476.1"/>
    </source>
</evidence>
<protein>
    <submittedName>
        <fullName evidence="9">Uncharacterized protein</fullName>
    </submittedName>
</protein>
<proteinExistence type="predicted"/>
<gene>
    <name evidence="9" type="ORF">PF001_g14201</name>
    <name evidence="8" type="ORF">PF002_g16292</name>
    <name evidence="6" type="ORF">PF004_g25927</name>
    <name evidence="7" type="ORF">PF005_g14750</name>
    <name evidence="5" type="ORF">PF006_g13887</name>
    <name evidence="4" type="ORF">PF007_g15071</name>
    <name evidence="10" type="ORF">PF008_g14771</name>
    <name evidence="1" type="ORF">PF009_g16417</name>
    <name evidence="3" type="ORF">PF010_g14506</name>
    <name evidence="2" type="ORF">PF011_g13732</name>
</gene>
<evidence type="ECO:0000313" key="16">
    <source>
        <dbReference type="Proteomes" id="UP000441208"/>
    </source>
</evidence>
<dbReference type="Proteomes" id="UP000476176">
    <property type="component" value="Unassembled WGS sequence"/>
</dbReference>
<evidence type="ECO:0000313" key="10">
    <source>
        <dbReference type="EMBL" id="KAE9332805.1"/>
    </source>
</evidence>
<dbReference type="EMBL" id="QXFY01000930">
    <property type="protein sequence ID" value="KAE9332805.1"/>
    <property type="molecule type" value="Genomic_DNA"/>
</dbReference>
<evidence type="ECO:0000313" key="7">
    <source>
        <dbReference type="EMBL" id="KAE9201982.1"/>
    </source>
</evidence>
<reference evidence="11 12" key="1">
    <citation type="submission" date="2018-08" db="EMBL/GenBank/DDBJ databases">
        <title>Genomic investigation of the strawberry pathogen Phytophthora fragariae indicates pathogenicity is determined by transcriptional variation in three key races.</title>
        <authorList>
            <person name="Adams T.M."/>
            <person name="Armitage A.D."/>
            <person name="Sobczyk M.K."/>
            <person name="Bates H.J."/>
            <person name="Dunwell J.M."/>
            <person name="Nellist C.F."/>
            <person name="Harrison R.J."/>
        </authorList>
    </citation>
    <scope>NUCLEOTIDE SEQUENCE [LARGE SCALE GENOMIC DNA]</scope>
    <source>
        <strain evidence="9 13">A4</strain>
        <strain evidence="8 14">BC-1</strain>
        <strain evidence="6 18">BC-23</strain>
        <strain evidence="7 12">NOV-27</strain>
        <strain evidence="5 15">NOV-5</strain>
        <strain evidence="4 16">NOV-71</strain>
        <strain evidence="10 19">NOV-77</strain>
        <strain evidence="1 11">NOV-9</strain>
        <strain evidence="3 20">ONT-3</strain>
        <strain evidence="2 17">SCRP245</strain>
    </source>
</reference>
<dbReference type="EMBL" id="QXGC01003288">
    <property type="protein sequence ID" value="KAE9176906.1"/>
    <property type="molecule type" value="Genomic_DNA"/>
</dbReference>
<dbReference type="AlphaFoldDB" id="A0A6A4D678"/>
<dbReference type="Proteomes" id="UP000429523">
    <property type="component" value="Unassembled WGS sequence"/>
</dbReference>
<evidence type="ECO:0000313" key="12">
    <source>
        <dbReference type="Proteomes" id="UP000433483"/>
    </source>
</evidence>
<accession>A0A6A4D678</accession>
<dbReference type="EMBL" id="QXGD01000956">
    <property type="protein sequence ID" value="KAE9219113.1"/>
    <property type="molecule type" value="Genomic_DNA"/>
</dbReference>
<evidence type="ECO:0000313" key="17">
    <source>
        <dbReference type="Proteomes" id="UP000460718"/>
    </source>
</evidence>
<organism evidence="9 13">
    <name type="scientific">Phytophthora fragariae</name>
    <dbReference type="NCBI Taxonomy" id="53985"/>
    <lineage>
        <taxon>Eukaryota</taxon>
        <taxon>Sar</taxon>
        <taxon>Stramenopiles</taxon>
        <taxon>Oomycota</taxon>
        <taxon>Peronosporomycetes</taxon>
        <taxon>Peronosporales</taxon>
        <taxon>Peronosporaceae</taxon>
        <taxon>Phytophthora</taxon>
    </lineage>
</organism>
<dbReference type="EMBL" id="QXFX01000899">
    <property type="protein sequence ID" value="KAE9101293.1"/>
    <property type="molecule type" value="Genomic_DNA"/>
</dbReference>
<evidence type="ECO:0000313" key="11">
    <source>
        <dbReference type="Proteomes" id="UP000429523"/>
    </source>
</evidence>
<dbReference type="Proteomes" id="UP000437068">
    <property type="component" value="Unassembled WGS sequence"/>
</dbReference>
<dbReference type="EMBL" id="QXGB01000884">
    <property type="protein sequence ID" value="KAE9201982.1"/>
    <property type="molecule type" value="Genomic_DNA"/>
</dbReference>
<dbReference type="Proteomes" id="UP000486351">
    <property type="component" value="Unassembled WGS sequence"/>
</dbReference>
<dbReference type="Proteomes" id="UP000488956">
    <property type="component" value="Unassembled WGS sequence"/>
</dbReference>
<evidence type="ECO:0000313" key="13">
    <source>
        <dbReference type="Proteomes" id="UP000437068"/>
    </source>
</evidence>
<keyword evidence="12" id="KW-1185">Reference proteome</keyword>
<evidence type="ECO:0000313" key="3">
    <source>
        <dbReference type="EMBL" id="KAE9101293.1"/>
    </source>
</evidence>
<dbReference type="Proteomes" id="UP000440732">
    <property type="component" value="Unassembled WGS sequence"/>
</dbReference>
<dbReference type="EMBL" id="QXFZ01000906">
    <property type="protein sequence ID" value="KAE9101636.1"/>
    <property type="molecule type" value="Genomic_DNA"/>
</dbReference>
<evidence type="ECO:0000313" key="18">
    <source>
        <dbReference type="Proteomes" id="UP000476176"/>
    </source>
</evidence>
<dbReference type="Proteomes" id="UP000440367">
    <property type="component" value="Unassembled WGS sequence"/>
</dbReference>
<dbReference type="EMBL" id="QXGE01000871">
    <property type="protein sequence ID" value="KAE9301999.1"/>
    <property type="molecule type" value="Genomic_DNA"/>
</dbReference>
<evidence type="ECO:0000313" key="4">
    <source>
        <dbReference type="EMBL" id="KAE9101636.1"/>
    </source>
</evidence>
<evidence type="ECO:0000313" key="8">
    <source>
        <dbReference type="EMBL" id="KAE9219113.1"/>
    </source>
</evidence>
<evidence type="ECO:0000313" key="1">
    <source>
        <dbReference type="EMBL" id="KAE8933583.1"/>
    </source>
</evidence>
<evidence type="ECO:0000313" key="5">
    <source>
        <dbReference type="EMBL" id="KAE9138827.1"/>
    </source>
</evidence>
<dbReference type="Proteomes" id="UP000433483">
    <property type="component" value="Unassembled WGS sequence"/>
</dbReference>
<dbReference type="Proteomes" id="UP000441208">
    <property type="component" value="Unassembled WGS sequence"/>
</dbReference>
<evidence type="ECO:0000313" key="19">
    <source>
        <dbReference type="Proteomes" id="UP000486351"/>
    </source>
</evidence>
<comment type="caution">
    <text evidence="9">The sequence shown here is derived from an EMBL/GenBank/DDBJ whole genome shotgun (WGS) entry which is preliminary data.</text>
</comment>
<evidence type="ECO:0000313" key="6">
    <source>
        <dbReference type="EMBL" id="KAE9176906.1"/>
    </source>
</evidence>
<dbReference type="Proteomes" id="UP000460718">
    <property type="component" value="Unassembled WGS sequence"/>
</dbReference>
<dbReference type="EMBL" id="QXGA01000844">
    <property type="protein sequence ID" value="KAE9138827.1"/>
    <property type="molecule type" value="Genomic_DNA"/>
</dbReference>
<name>A0A6A4D678_9STRA</name>
<evidence type="ECO:0000313" key="15">
    <source>
        <dbReference type="Proteomes" id="UP000440732"/>
    </source>
</evidence>
<dbReference type="EMBL" id="QXGF01000998">
    <property type="protein sequence ID" value="KAE8933583.1"/>
    <property type="molecule type" value="Genomic_DNA"/>
</dbReference>
<dbReference type="EMBL" id="QXFW01000859">
    <property type="protein sequence ID" value="KAE9001476.1"/>
    <property type="molecule type" value="Genomic_DNA"/>
</dbReference>
<evidence type="ECO:0000313" key="9">
    <source>
        <dbReference type="EMBL" id="KAE9301999.1"/>
    </source>
</evidence>
<evidence type="ECO:0000313" key="20">
    <source>
        <dbReference type="Proteomes" id="UP000488956"/>
    </source>
</evidence>
<evidence type="ECO:0000313" key="14">
    <source>
        <dbReference type="Proteomes" id="UP000440367"/>
    </source>
</evidence>